<dbReference type="SMART" id="SM00676">
    <property type="entry name" value="DM10"/>
    <property type="match status" value="3"/>
</dbReference>
<dbReference type="PROSITE" id="PS00018">
    <property type="entry name" value="EF_HAND_1"/>
    <property type="match status" value="1"/>
</dbReference>
<evidence type="ECO:0000313" key="11">
    <source>
        <dbReference type="Proteomes" id="UP000694845"/>
    </source>
</evidence>
<dbReference type="InterPro" id="IPR011992">
    <property type="entry name" value="EF-hand-dom_pair"/>
</dbReference>
<keyword evidence="11" id="KW-1185">Reference proteome</keyword>
<dbReference type="FunFam" id="2.30.29.170:FF:000003">
    <property type="entry name" value="EF-hand domain (C-terminal) containing 1"/>
    <property type="match status" value="1"/>
</dbReference>
<dbReference type="InterPro" id="IPR018247">
    <property type="entry name" value="EF_Hand_1_Ca_BS"/>
</dbReference>
<dbReference type="SUPFAM" id="SSF47473">
    <property type="entry name" value="EF-hand"/>
    <property type="match status" value="1"/>
</dbReference>
<dbReference type="InterPro" id="IPR002048">
    <property type="entry name" value="EF_hand_dom"/>
</dbReference>
<dbReference type="InterPro" id="IPR040193">
    <property type="entry name" value="EFHC1/EFHC2/EFHB"/>
</dbReference>
<dbReference type="RefSeq" id="XP_022101498.1">
    <property type="nucleotide sequence ID" value="XM_022245806.1"/>
</dbReference>
<keyword evidence="4" id="KW-0106">Calcium</keyword>
<feature type="domain" description="DM10" evidence="10">
    <location>
        <begin position="87"/>
        <end position="192"/>
    </location>
</feature>
<dbReference type="GO" id="GO:0060285">
    <property type="term" value="P:cilium-dependent cell motility"/>
    <property type="evidence" value="ECO:0007669"/>
    <property type="project" value="TreeGrafter"/>
</dbReference>
<dbReference type="GO" id="GO:0000281">
    <property type="term" value="P:mitotic cytokinesis"/>
    <property type="evidence" value="ECO:0007669"/>
    <property type="project" value="TreeGrafter"/>
</dbReference>
<dbReference type="FunFam" id="2.30.29.170:FF:000001">
    <property type="entry name" value="EF-hand domain containing 1"/>
    <property type="match status" value="1"/>
</dbReference>
<evidence type="ECO:0000313" key="12">
    <source>
        <dbReference type="RefSeq" id="XP_022101498.1"/>
    </source>
</evidence>
<dbReference type="OMA" id="SCGEEMM"/>
<dbReference type="PANTHER" id="PTHR12086">
    <property type="entry name" value="EF-HAND DOMAIN C-TERMINAL CONTAINING PROTEIN"/>
    <property type="match status" value="1"/>
</dbReference>
<evidence type="ECO:0000256" key="8">
    <source>
        <dbReference type="ARBA" id="ARBA00023273"/>
    </source>
</evidence>
<keyword evidence="7" id="KW-0206">Cytoskeleton</keyword>
<dbReference type="GO" id="GO:0043014">
    <property type="term" value="F:alpha-tubulin binding"/>
    <property type="evidence" value="ECO:0007669"/>
    <property type="project" value="TreeGrafter"/>
</dbReference>
<evidence type="ECO:0000256" key="3">
    <source>
        <dbReference type="ARBA" id="ARBA00022737"/>
    </source>
</evidence>
<dbReference type="GO" id="GO:0072686">
    <property type="term" value="C:mitotic spindle"/>
    <property type="evidence" value="ECO:0007669"/>
    <property type="project" value="TreeGrafter"/>
</dbReference>
<evidence type="ECO:0000256" key="6">
    <source>
        <dbReference type="ARBA" id="ARBA00023069"/>
    </source>
</evidence>
<dbReference type="GO" id="GO:0007052">
    <property type="term" value="P:mitotic spindle organization"/>
    <property type="evidence" value="ECO:0007669"/>
    <property type="project" value="TreeGrafter"/>
</dbReference>
<evidence type="ECO:0000256" key="5">
    <source>
        <dbReference type="ARBA" id="ARBA00022846"/>
    </source>
</evidence>
<dbReference type="OrthoDB" id="10255210at2759"/>
<evidence type="ECO:0000256" key="7">
    <source>
        <dbReference type="ARBA" id="ARBA00023212"/>
    </source>
</evidence>
<dbReference type="AlphaFoldDB" id="A0A8B7Z775"/>
<dbReference type="InterPro" id="IPR006602">
    <property type="entry name" value="DM10_dom"/>
</dbReference>
<evidence type="ECO:0000256" key="2">
    <source>
        <dbReference type="ARBA" id="ARBA00022490"/>
    </source>
</evidence>
<dbReference type="CTD" id="114327"/>
<name>A0A8B7Z775_ACAPL</name>
<feature type="domain" description="DM10" evidence="10">
    <location>
        <begin position="412"/>
        <end position="516"/>
    </location>
</feature>
<dbReference type="Pfam" id="PF06565">
    <property type="entry name" value="DM10_dom"/>
    <property type="match status" value="3"/>
</dbReference>
<dbReference type="Proteomes" id="UP000694845">
    <property type="component" value="Unplaced"/>
</dbReference>
<dbReference type="PROSITE" id="PS51336">
    <property type="entry name" value="DM10"/>
    <property type="match status" value="3"/>
</dbReference>
<reference evidence="12" key="1">
    <citation type="submission" date="2025-08" db="UniProtKB">
        <authorList>
            <consortium name="RefSeq"/>
        </authorList>
    </citation>
    <scope>IDENTIFICATION</scope>
</reference>
<evidence type="ECO:0000259" key="10">
    <source>
        <dbReference type="PROSITE" id="PS51336"/>
    </source>
</evidence>
<accession>A0A8B7Z775</accession>
<dbReference type="GO" id="GO:0005930">
    <property type="term" value="C:axoneme"/>
    <property type="evidence" value="ECO:0007669"/>
    <property type="project" value="TreeGrafter"/>
</dbReference>
<dbReference type="PANTHER" id="PTHR12086:SF9">
    <property type="entry name" value="EF-HAND DOMAIN-CONTAINING PROTEIN 1"/>
    <property type="match status" value="1"/>
</dbReference>
<dbReference type="GO" id="GO:0005509">
    <property type="term" value="F:calcium ion binding"/>
    <property type="evidence" value="ECO:0007669"/>
    <property type="project" value="InterPro"/>
</dbReference>
<dbReference type="PROSITE" id="PS50222">
    <property type="entry name" value="EF_HAND_2"/>
    <property type="match status" value="1"/>
</dbReference>
<dbReference type="Gene3D" id="2.30.29.170">
    <property type="match status" value="3"/>
</dbReference>
<feature type="domain" description="EF-hand" evidence="9">
    <location>
        <begin position="575"/>
        <end position="610"/>
    </location>
</feature>
<keyword evidence="5" id="KW-0282">Flagellum</keyword>
<keyword evidence="2" id="KW-0963">Cytoplasm</keyword>
<keyword evidence="3" id="KW-0677">Repeat</keyword>
<comment type="subcellular location">
    <subcellularLocation>
        <location evidence="1">Cytoplasm</location>
        <location evidence="1">Cytoskeleton</location>
        <location evidence="1">Flagellum axoneme</location>
    </subcellularLocation>
</comment>
<evidence type="ECO:0000256" key="4">
    <source>
        <dbReference type="ARBA" id="ARBA00022837"/>
    </source>
</evidence>
<organism evidence="11 12">
    <name type="scientific">Acanthaster planci</name>
    <name type="common">Crown-of-thorns starfish</name>
    <dbReference type="NCBI Taxonomy" id="133434"/>
    <lineage>
        <taxon>Eukaryota</taxon>
        <taxon>Metazoa</taxon>
        <taxon>Echinodermata</taxon>
        <taxon>Eleutherozoa</taxon>
        <taxon>Asterozoa</taxon>
        <taxon>Asteroidea</taxon>
        <taxon>Valvatacea</taxon>
        <taxon>Valvatida</taxon>
        <taxon>Acanthasteridae</taxon>
        <taxon>Acanthaster</taxon>
    </lineage>
</organism>
<dbReference type="CDD" id="cd00051">
    <property type="entry name" value="EFh"/>
    <property type="match status" value="1"/>
</dbReference>
<evidence type="ECO:0000256" key="1">
    <source>
        <dbReference type="ARBA" id="ARBA00004611"/>
    </source>
</evidence>
<evidence type="ECO:0000259" key="9">
    <source>
        <dbReference type="PROSITE" id="PS50222"/>
    </source>
</evidence>
<proteinExistence type="predicted"/>
<dbReference type="Pfam" id="PF13499">
    <property type="entry name" value="EF-hand_7"/>
    <property type="match status" value="1"/>
</dbReference>
<dbReference type="KEGG" id="aplc:110985073"/>
<dbReference type="GeneID" id="110985073"/>
<feature type="domain" description="DM10" evidence="10">
    <location>
        <begin position="235"/>
        <end position="355"/>
    </location>
</feature>
<dbReference type="FunFam" id="2.30.29.170:FF:000002">
    <property type="entry name" value="EF-hand domain (C-terminal) containing 1"/>
    <property type="match status" value="1"/>
</dbReference>
<keyword evidence="8" id="KW-0966">Cell projection</keyword>
<sequence>MALPFLPGNTFTDPTKRRFHRSQSLGYKNGYALANRPEVGIGGEPLEVNQLSLAELEELNNKRPTLTYGQAKQAPPEDFIPAHVAFDKKVLKFDAYFQQTVHESRNEYYRVRPVIIYYYLEDDSISVVEPHVENSGMPQGKLIKRQRLPKNDQGDHWHWKDLNVDINVTFYGKVFHITQCDKWTQEYMASEGIELNPPGVLPSDPYIESRKESAALRTYQTKSTFDKLKQFLDLDRKVLRFYSVWDDRESMFGEMRPYIIQYYLVNDTVEVREVHEPNDGRDPFPLLLKRQKLPKDRYNVESSFPAVVMELSDHEIKQWCTPEDFMIGKSVFIYNRPFLIYDMDEFTRAWMHNRYGMRDFTPVEVTGQAKQLPSRNLPPYNGFGSLEDSLQSCLSLVPQPPKKDFIKMLENDHKQLRFEAVLDSVKPEDRGRRFIISYRLADDMVTIFEPPVRNSGIISGKFLEPTRVTKPASTPDNPEFYGPQDMYIGAIIQVFSHRFLITNADNYVLTYLEAHQSDFPGSERTIESIRLKRSLGEPAARTSVKGAPMKIKRSPGDLKNLIEEVKAQLRKDNYINFNSLTEAFLQYDRDRSGYVDIGEVKKICQKQNLPLDDDLMEALIAECGGDEQGRIKHAEFMRFLTWD</sequence>
<dbReference type="Gene3D" id="1.10.238.10">
    <property type="entry name" value="EF-hand"/>
    <property type="match status" value="1"/>
</dbReference>
<protein>
    <submittedName>
        <fullName evidence="12">EF-hand domain-containing protein 1-like</fullName>
    </submittedName>
</protein>
<keyword evidence="6" id="KW-0969">Cilium</keyword>
<gene>
    <name evidence="12" type="primary">LOC110985073</name>
</gene>